<evidence type="ECO:0000313" key="1">
    <source>
        <dbReference type="EnsemblPlants" id="cds.evm.model.06.1531"/>
    </source>
</evidence>
<dbReference type="Proteomes" id="UP000596661">
    <property type="component" value="Chromosome 6"/>
</dbReference>
<dbReference type="EnsemblPlants" id="evm.model.06.1531">
    <property type="protein sequence ID" value="cds.evm.model.06.1531"/>
    <property type="gene ID" value="evm.TU.06.1531"/>
</dbReference>
<keyword evidence="2" id="KW-1185">Reference proteome</keyword>
<proteinExistence type="predicted"/>
<organism evidence="1 2">
    <name type="scientific">Cannabis sativa</name>
    <name type="common">Hemp</name>
    <name type="synonym">Marijuana</name>
    <dbReference type="NCBI Taxonomy" id="3483"/>
    <lineage>
        <taxon>Eukaryota</taxon>
        <taxon>Viridiplantae</taxon>
        <taxon>Streptophyta</taxon>
        <taxon>Embryophyta</taxon>
        <taxon>Tracheophyta</taxon>
        <taxon>Spermatophyta</taxon>
        <taxon>Magnoliopsida</taxon>
        <taxon>eudicotyledons</taxon>
        <taxon>Gunneridae</taxon>
        <taxon>Pentapetalae</taxon>
        <taxon>rosids</taxon>
        <taxon>fabids</taxon>
        <taxon>Rosales</taxon>
        <taxon>Cannabaceae</taxon>
        <taxon>Cannabis</taxon>
    </lineage>
</organism>
<protein>
    <submittedName>
        <fullName evidence="1">Uncharacterized protein</fullName>
    </submittedName>
</protein>
<evidence type="ECO:0000313" key="2">
    <source>
        <dbReference type="Proteomes" id="UP000596661"/>
    </source>
</evidence>
<accession>A0A803PUW4</accession>
<name>A0A803PUW4_CANSA</name>
<dbReference type="Gramene" id="evm.model.06.1531">
    <property type="protein sequence ID" value="cds.evm.model.06.1531"/>
    <property type="gene ID" value="evm.TU.06.1531"/>
</dbReference>
<dbReference type="EMBL" id="UZAU01000614">
    <property type="status" value="NOT_ANNOTATED_CDS"/>
    <property type="molecule type" value="Genomic_DNA"/>
</dbReference>
<dbReference type="AlphaFoldDB" id="A0A803PUW4"/>
<reference evidence="1" key="1">
    <citation type="submission" date="2018-11" db="EMBL/GenBank/DDBJ databases">
        <authorList>
            <person name="Grassa J C."/>
        </authorList>
    </citation>
    <scope>NUCLEOTIDE SEQUENCE [LARGE SCALE GENOMIC DNA]</scope>
</reference>
<reference evidence="1" key="2">
    <citation type="submission" date="2021-03" db="UniProtKB">
        <authorList>
            <consortium name="EnsemblPlants"/>
        </authorList>
    </citation>
    <scope>IDENTIFICATION</scope>
</reference>
<sequence>MMRGEMYRGYVCDHNTLKIKMKAILVHQGIFEELDATTLKELEDKRKIHEIESEAHNAILLSLSDKVL</sequence>